<evidence type="ECO:0000313" key="1">
    <source>
        <dbReference type="WBParaSite" id="SCUD_0001646201-mRNA-1"/>
    </source>
</evidence>
<name>A0A183KN33_9TREM</name>
<sequence length="110" mass="12370">MNSFCRKKLTSSCFFSNSMFKLFTTSLRVTKSPFIIVISFCNCSMEVVVLKRLRVTISIESTLVLINESRLSAVSSMFQIGFNLLLSCSDCLRSNSQASFDNLINSYTCC</sequence>
<organism evidence="1">
    <name type="scientific">Schistosoma curassoni</name>
    <dbReference type="NCBI Taxonomy" id="6186"/>
    <lineage>
        <taxon>Eukaryota</taxon>
        <taxon>Metazoa</taxon>
        <taxon>Spiralia</taxon>
        <taxon>Lophotrochozoa</taxon>
        <taxon>Platyhelminthes</taxon>
        <taxon>Trematoda</taxon>
        <taxon>Digenea</taxon>
        <taxon>Strigeidida</taxon>
        <taxon>Schistosomatoidea</taxon>
        <taxon>Schistosomatidae</taxon>
        <taxon>Schistosoma</taxon>
    </lineage>
</organism>
<accession>A0A183KN33</accession>
<proteinExistence type="predicted"/>
<protein>
    <submittedName>
        <fullName evidence="1">Secreted protein</fullName>
    </submittedName>
</protein>
<dbReference type="AlphaFoldDB" id="A0A183KN33"/>
<dbReference type="WBParaSite" id="SCUD_0001646201-mRNA-1">
    <property type="protein sequence ID" value="SCUD_0001646201-mRNA-1"/>
    <property type="gene ID" value="SCUD_0001646201"/>
</dbReference>
<reference evidence="1" key="1">
    <citation type="submission" date="2016-06" db="UniProtKB">
        <authorList>
            <consortium name="WormBaseParasite"/>
        </authorList>
    </citation>
    <scope>IDENTIFICATION</scope>
</reference>